<evidence type="ECO:0000313" key="2">
    <source>
        <dbReference type="EMBL" id="MFK4752215.1"/>
    </source>
</evidence>
<dbReference type="RefSeq" id="WP_416205522.1">
    <property type="nucleotide sequence ID" value="NZ_JBBKTX010000007.1"/>
</dbReference>
<dbReference type="Gene3D" id="3.30.460.10">
    <property type="entry name" value="Beta Polymerase, domain 2"/>
    <property type="match status" value="1"/>
</dbReference>
<protein>
    <submittedName>
        <fullName evidence="2">Nucleotidyltransferase domain-containing protein</fullName>
        <ecNumber evidence="2">2.7.7.-</ecNumber>
    </submittedName>
</protein>
<dbReference type="CDD" id="cd05403">
    <property type="entry name" value="NT_KNTase_like"/>
    <property type="match status" value="1"/>
</dbReference>
<dbReference type="Pfam" id="PF18765">
    <property type="entry name" value="Polbeta"/>
    <property type="match status" value="1"/>
</dbReference>
<dbReference type="InterPro" id="IPR043519">
    <property type="entry name" value="NT_sf"/>
</dbReference>
<dbReference type="Proteomes" id="UP001620597">
    <property type="component" value="Unassembled WGS sequence"/>
</dbReference>
<dbReference type="InterPro" id="IPR041633">
    <property type="entry name" value="Polbeta"/>
</dbReference>
<gene>
    <name evidence="2" type="ORF">WG929_07315</name>
</gene>
<evidence type="ECO:0000259" key="1">
    <source>
        <dbReference type="Pfam" id="PF18765"/>
    </source>
</evidence>
<dbReference type="EMBL" id="JBBKTX010000007">
    <property type="protein sequence ID" value="MFK4752215.1"/>
    <property type="molecule type" value="Genomic_DNA"/>
</dbReference>
<accession>A0ABW8NHK2</accession>
<dbReference type="GO" id="GO:0016779">
    <property type="term" value="F:nucleotidyltransferase activity"/>
    <property type="evidence" value="ECO:0007669"/>
    <property type="project" value="UniProtKB-KW"/>
</dbReference>
<dbReference type="SUPFAM" id="SSF81301">
    <property type="entry name" value="Nucleotidyltransferase"/>
    <property type="match status" value="1"/>
</dbReference>
<comment type="caution">
    <text evidence="2">The sequence shown here is derived from an EMBL/GenBank/DDBJ whole genome shotgun (WGS) entry which is preliminary data.</text>
</comment>
<keyword evidence="3" id="KW-1185">Reference proteome</keyword>
<evidence type="ECO:0000313" key="3">
    <source>
        <dbReference type="Proteomes" id="UP001620597"/>
    </source>
</evidence>
<keyword evidence="2" id="KW-0808">Transferase</keyword>
<proteinExistence type="predicted"/>
<keyword evidence="2" id="KW-0548">Nucleotidyltransferase</keyword>
<feature type="domain" description="Polymerase beta nucleotidyltransferase" evidence="1">
    <location>
        <begin position="24"/>
        <end position="100"/>
    </location>
</feature>
<sequence length="103" mass="11824">MIDLRPQDRQLIEQLAREHLPSGSQLWLFGSRVKGTAHESSDVDMVVFPQNEQDAASATLDFQQALQDSNLPLITQVFYWPQLPQRFQQNIQQAYEVLVEVGK</sequence>
<name>A0ABW8NHK2_9GAMM</name>
<dbReference type="EC" id="2.7.7.-" evidence="2"/>
<organism evidence="2 3">
    <name type="scientific">Oceanobacter antarcticus</name>
    <dbReference type="NCBI Taxonomy" id="3133425"/>
    <lineage>
        <taxon>Bacteria</taxon>
        <taxon>Pseudomonadati</taxon>
        <taxon>Pseudomonadota</taxon>
        <taxon>Gammaproteobacteria</taxon>
        <taxon>Oceanospirillales</taxon>
        <taxon>Oceanospirillaceae</taxon>
        <taxon>Oceanobacter</taxon>
    </lineage>
</organism>
<reference evidence="2 3" key="1">
    <citation type="submission" date="2024-03" db="EMBL/GenBank/DDBJ databases">
        <title>High-quality draft genome sequence of Oceanobacter sp. wDCs-4.</title>
        <authorList>
            <person name="Dong C."/>
        </authorList>
    </citation>
    <scope>NUCLEOTIDE SEQUENCE [LARGE SCALE GENOMIC DNA]</scope>
    <source>
        <strain evidence="3">wDCs-4</strain>
    </source>
</reference>